<proteinExistence type="evidence at transcript level"/>
<evidence type="ECO:0000256" key="2">
    <source>
        <dbReference type="SAM" id="SignalP"/>
    </source>
</evidence>
<dbReference type="Gene3D" id="3.30.30.10">
    <property type="entry name" value="Knottin, scorpion toxin-like"/>
    <property type="match status" value="1"/>
</dbReference>
<dbReference type="PROSITE" id="PS51378">
    <property type="entry name" value="INVERT_DEFENSINS"/>
    <property type="match status" value="1"/>
</dbReference>
<keyword evidence="1" id="KW-1015">Disulfide bond</keyword>
<evidence type="ECO:0000259" key="3">
    <source>
        <dbReference type="PROSITE" id="PS51378"/>
    </source>
</evidence>
<evidence type="ECO:0000256" key="1">
    <source>
        <dbReference type="ARBA" id="ARBA00023157"/>
    </source>
</evidence>
<dbReference type="Pfam" id="PF01097">
    <property type="entry name" value="Defensin_2"/>
    <property type="match status" value="1"/>
</dbReference>
<feature type="signal peptide" evidence="2">
    <location>
        <begin position="1"/>
        <end position="17"/>
    </location>
</feature>
<sequence>MKCVFLLLGVLVISASCLPQPETEEILEVQFQENGGWCDQWVTQHDGMCNNHCRAHHYKSGYCDKDGVCHCKR</sequence>
<dbReference type="AlphaFoldDB" id="R4WHS9"/>
<protein>
    <submittedName>
        <fullName evidence="4">Defensin like protein</fullName>
    </submittedName>
</protein>
<reference evidence="4" key="1">
    <citation type="journal article" date="2013" name="PLoS ONE">
        <title>Gene expression in gut symbiotic organ of stinkbug affected by extracellular bacterial symbiont.</title>
        <authorList>
            <person name="Futahashi R."/>
            <person name="Tanaka K."/>
            <person name="Tanahashi M."/>
            <person name="Nikoh N."/>
            <person name="Kikuchi Y."/>
            <person name="Lee B.L."/>
            <person name="Fukatsu T."/>
        </authorList>
    </citation>
    <scope>NUCLEOTIDE SEQUENCE</scope>
    <source>
        <tissue evidence="4">Midgut</tissue>
    </source>
</reference>
<dbReference type="EMBL" id="AK416895">
    <property type="protein sequence ID" value="BAN20110.1"/>
    <property type="molecule type" value="mRNA"/>
</dbReference>
<dbReference type="SMR" id="R4WHS9"/>
<evidence type="ECO:0000313" key="4">
    <source>
        <dbReference type="EMBL" id="BAN20110.1"/>
    </source>
</evidence>
<dbReference type="InterPro" id="IPR036574">
    <property type="entry name" value="Scorpion_toxin-like_sf"/>
</dbReference>
<feature type="chain" id="PRO_5004372300" evidence="2">
    <location>
        <begin position="18"/>
        <end position="73"/>
    </location>
</feature>
<accession>R4WHS9</accession>
<organism evidence="4">
    <name type="scientific">Riptortus pedestris</name>
    <name type="common">Bean bug</name>
    <dbReference type="NCBI Taxonomy" id="329032"/>
    <lineage>
        <taxon>Eukaryota</taxon>
        <taxon>Metazoa</taxon>
        <taxon>Ecdysozoa</taxon>
        <taxon>Arthropoda</taxon>
        <taxon>Hexapoda</taxon>
        <taxon>Insecta</taxon>
        <taxon>Pterygota</taxon>
        <taxon>Neoptera</taxon>
        <taxon>Paraneoptera</taxon>
        <taxon>Hemiptera</taxon>
        <taxon>Heteroptera</taxon>
        <taxon>Panheteroptera</taxon>
        <taxon>Pentatomomorpha</taxon>
        <taxon>Coreoidea</taxon>
        <taxon>Alydidae</taxon>
        <taxon>Riptortus</taxon>
    </lineage>
</organism>
<keyword evidence="2" id="KW-0732">Signal</keyword>
<dbReference type="GO" id="GO:0006952">
    <property type="term" value="P:defense response"/>
    <property type="evidence" value="ECO:0007669"/>
    <property type="project" value="InterPro"/>
</dbReference>
<name>R4WHS9_RIPPE</name>
<feature type="domain" description="Invertebrate defensins family profile" evidence="3">
    <location>
        <begin position="35"/>
        <end position="73"/>
    </location>
</feature>
<dbReference type="PROSITE" id="PS51257">
    <property type="entry name" value="PROKAR_LIPOPROTEIN"/>
    <property type="match status" value="1"/>
</dbReference>
<dbReference type="InterPro" id="IPR001542">
    <property type="entry name" value="Defensin_invertebrate/fungal"/>
</dbReference>
<dbReference type="GO" id="GO:0051707">
    <property type="term" value="P:response to other organism"/>
    <property type="evidence" value="ECO:0007669"/>
    <property type="project" value="UniProtKB-ARBA"/>
</dbReference>